<dbReference type="InParanoid" id="A0A0L0HED2"/>
<dbReference type="AlphaFoldDB" id="A0A0L0HED2"/>
<dbReference type="VEuPathDB" id="FungiDB:SPPG_05199"/>
<name>A0A0L0HED2_SPIPD</name>
<dbReference type="OrthoDB" id="529205at2759"/>
<accession>A0A0L0HED2</accession>
<protein>
    <submittedName>
        <fullName evidence="2">Uncharacterized protein</fullName>
    </submittedName>
</protein>
<evidence type="ECO:0000313" key="3">
    <source>
        <dbReference type="Proteomes" id="UP000053201"/>
    </source>
</evidence>
<proteinExistence type="predicted"/>
<dbReference type="RefSeq" id="XP_016607865.1">
    <property type="nucleotide sequence ID" value="XM_016753423.1"/>
</dbReference>
<organism evidence="2 3">
    <name type="scientific">Spizellomyces punctatus (strain DAOM BR117)</name>
    <dbReference type="NCBI Taxonomy" id="645134"/>
    <lineage>
        <taxon>Eukaryota</taxon>
        <taxon>Fungi</taxon>
        <taxon>Fungi incertae sedis</taxon>
        <taxon>Chytridiomycota</taxon>
        <taxon>Chytridiomycota incertae sedis</taxon>
        <taxon>Chytridiomycetes</taxon>
        <taxon>Spizellomycetales</taxon>
        <taxon>Spizellomycetaceae</taxon>
        <taxon>Spizellomyces</taxon>
    </lineage>
</organism>
<evidence type="ECO:0000313" key="2">
    <source>
        <dbReference type="EMBL" id="KNC99825.1"/>
    </source>
</evidence>
<sequence>MSMSYRQNFMNARMMSKIAFVSRMSTVAVHRTLFRPLFAVRSYAPFGSQMSDNDPHVLEREKRRILEGHVKGVLPDVPHWDEKLATDSEAIVKADRSFVGAPPEQLQYISLDILEEELIEETTADTEAQSTGKHGTVAGGEKDA</sequence>
<dbReference type="EMBL" id="KQ257457">
    <property type="protein sequence ID" value="KNC99825.1"/>
    <property type="molecule type" value="Genomic_DNA"/>
</dbReference>
<keyword evidence="3" id="KW-1185">Reference proteome</keyword>
<reference evidence="2 3" key="1">
    <citation type="submission" date="2009-08" db="EMBL/GenBank/DDBJ databases">
        <title>The Genome Sequence of Spizellomyces punctatus strain DAOM BR117.</title>
        <authorList>
            <consortium name="The Broad Institute Genome Sequencing Platform"/>
            <person name="Russ C."/>
            <person name="Cuomo C."/>
            <person name="Shea T."/>
            <person name="Young S.K."/>
            <person name="Zeng Q."/>
            <person name="Koehrsen M."/>
            <person name="Haas B."/>
            <person name="Borodovsky M."/>
            <person name="Guigo R."/>
            <person name="Alvarado L."/>
            <person name="Berlin A."/>
            <person name="Bochicchio J."/>
            <person name="Borenstein D."/>
            <person name="Chapman S."/>
            <person name="Chen Z."/>
            <person name="Engels R."/>
            <person name="Freedman E."/>
            <person name="Gellesch M."/>
            <person name="Goldberg J."/>
            <person name="Griggs A."/>
            <person name="Gujja S."/>
            <person name="Heiman D."/>
            <person name="Hepburn T."/>
            <person name="Howarth C."/>
            <person name="Jen D."/>
            <person name="Larson L."/>
            <person name="Lewis B."/>
            <person name="Mehta T."/>
            <person name="Park D."/>
            <person name="Pearson M."/>
            <person name="Roberts A."/>
            <person name="Saif S."/>
            <person name="Shenoy N."/>
            <person name="Sisk P."/>
            <person name="Stolte C."/>
            <person name="Sykes S."/>
            <person name="Thomson T."/>
            <person name="Walk T."/>
            <person name="White J."/>
            <person name="Yandava C."/>
            <person name="Burger G."/>
            <person name="Gray M.W."/>
            <person name="Holland P.W.H."/>
            <person name="King N."/>
            <person name="Lang F.B.F."/>
            <person name="Roger A.J."/>
            <person name="Ruiz-Trillo I."/>
            <person name="Lander E."/>
            <person name="Nusbaum C."/>
        </authorList>
    </citation>
    <scope>NUCLEOTIDE SEQUENCE [LARGE SCALE GENOMIC DNA]</scope>
    <source>
        <strain evidence="2 3">DAOM BR117</strain>
    </source>
</reference>
<feature type="region of interest" description="Disordered" evidence="1">
    <location>
        <begin position="122"/>
        <end position="144"/>
    </location>
</feature>
<gene>
    <name evidence="2" type="ORF">SPPG_05199</name>
</gene>
<dbReference type="GeneID" id="27688593"/>
<dbReference type="Proteomes" id="UP000053201">
    <property type="component" value="Unassembled WGS sequence"/>
</dbReference>
<evidence type="ECO:0000256" key="1">
    <source>
        <dbReference type="SAM" id="MobiDB-lite"/>
    </source>
</evidence>